<comment type="caution">
    <text evidence="4">The sequence shown here is derived from an EMBL/GenBank/DDBJ whole genome shotgun (WGS) entry which is preliminary data.</text>
</comment>
<dbReference type="Pfam" id="PF00440">
    <property type="entry name" value="TetR_N"/>
    <property type="match status" value="1"/>
</dbReference>
<dbReference type="GO" id="GO:0000976">
    <property type="term" value="F:transcription cis-regulatory region binding"/>
    <property type="evidence" value="ECO:0007669"/>
    <property type="project" value="TreeGrafter"/>
</dbReference>
<dbReference type="InterPro" id="IPR023772">
    <property type="entry name" value="DNA-bd_HTH_TetR-type_CS"/>
</dbReference>
<keyword evidence="1 2" id="KW-0238">DNA-binding</keyword>
<dbReference type="InterPro" id="IPR001647">
    <property type="entry name" value="HTH_TetR"/>
</dbReference>
<keyword evidence="5" id="KW-1185">Reference proteome</keyword>
<feature type="domain" description="HTH tetR-type" evidence="3">
    <location>
        <begin position="1"/>
        <end position="50"/>
    </location>
</feature>
<evidence type="ECO:0000313" key="4">
    <source>
        <dbReference type="EMBL" id="ORA69578.1"/>
    </source>
</evidence>
<dbReference type="PANTHER" id="PTHR30055:SF153">
    <property type="entry name" value="HTH-TYPE TRANSCRIPTIONAL REPRESSOR RV3405C"/>
    <property type="match status" value="1"/>
</dbReference>
<dbReference type="AlphaFoldDB" id="A0A1X0DB49"/>
<dbReference type="PANTHER" id="PTHR30055">
    <property type="entry name" value="HTH-TYPE TRANSCRIPTIONAL REGULATOR RUTR"/>
    <property type="match status" value="1"/>
</dbReference>
<evidence type="ECO:0000313" key="5">
    <source>
        <dbReference type="Proteomes" id="UP000192801"/>
    </source>
</evidence>
<dbReference type="Proteomes" id="UP000192801">
    <property type="component" value="Unassembled WGS sequence"/>
</dbReference>
<reference evidence="4 5" key="1">
    <citation type="submission" date="2016-12" db="EMBL/GenBank/DDBJ databases">
        <title>The new phylogeny of genus Mycobacterium.</title>
        <authorList>
            <person name="Tortoli E."/>
            <person name="Trovato A."/>
            <person name="Cirillo D.M."/>
        </authorList>
    </citation>
    <scope>NUCLEOTIDE SEQUENCE [LARGE SCALE GENOMIC DNA]</scope>
    <source>
        <strain evidence="4 5">DSM 45130</strain>
    </source>
</reference>
<dbReference type="STRING" id="444597.BST26_13410"/>
<feature type="DNA-binding region" description="H-T-H motif" evidence="2">
    <location>
        <begin position="13"/>
        <end position="32"/>
    </location>
</feature>
<evidence type="ECO:0000256" key="2">
    <source>
        <dbReference type="PROSITE-ProRule" id="PRU00335"/>
    </source>
</evidence>
<dbReference type="PROSITE" id="PS50977">
    <property type="entry name" value="HTH_TETR_2"/>
    <property type="match status" value="1"/>
</dbReference>
<dbReference type="SUPFAM" id="SSF46689">
    <property type="entry name" value="Homeodomain-like"/>
    <property type="match status" value="1"/>
</dbReference>
<evidence type="ECO:0000259" key="3">
    <source>
        <dbReference type="PROSITE" id="PS50977"/>
    </source>
</evidence>
<name>A0A1X0DB49_9MYCO</name>
<dbReference type="InterPro" id="IPR009057">
    <property type="entry name" value="Homeodomain-like_sf"/>
</dbReference>
<dbReference type="PROSITE" id="PS01081">
    <property type="entry name" value="HTH_TETR_1"/>
    <property type="match status" value="1"/>
</dbReference>
<accession>A0A1X0DB49</accession>
<protein>
    <recommendedName>
        <fullName evidence="3">HTH tetR-type domain-containing protein</fullName>
    </recommendedName>
</protein>
<gene>
    <name evidence="4" type="ORF">BST26_13410</name>
</gene>
<dbReference type="GO" id="GO:0003700">
    <property type="term" value="F:DNA-binding transcription factor activity"/>
    <property type="evidence" value="ECO:0007669"/>
    <property type="project" value="TreeGrafter"/>
</dbReference>
<dbReference type="Gene3D" id="1.10.357.10">
    <property type="entry name" value="Tetracycline Repressor, domain 2"/>
    <property type="match status" value="1"/>
</dbReference>
<dbReference type="InterPro" id="IPR050109">
    <property type="entry name" value="HTH-type_TetR-like_transc_reg"/>
</dbReference>
<organism evidence="4 5">
    <name type="scientific">Mycolicibacterium insubricum</name>
    <dbReference type="NCBI Taxonomy" id="444597"/>
    <lineage>
        <taxon>Bacteria</taxon>
        <taxon>Bacillati</taxon>
        <taxon>Actinomycetota</taxon>
        <taxon>Actinomycetes</taxon>
        <taxon>Mycobacteriales</taxon>
        <taxon>Mycobacteriaceae</taxon>
        <taxon>Mycolicibacterium</taxon>
    </lineage>
</organism>
<sequence>MRVAEVTGPRKFSMDEIARAGRIGRATLYLHFPGKEALIGATVERELSRFFAKVTAAVEPVDDPEDRLVAGFATGYRALRDHQALQTILRTNPDAIRTYFMGPQSPAMERSREFIVSLTRGENIPEEMRAPFAEHVARCVHSLVPTPGGVLDIDGPEGPENYARNFLVPVLHRILDGAGIASV</sequence>
<proteinExistence type="predicted"/>
<evidence type="ECO:0000256" key="1">
    <source>
        <dbReference type="ARBA" id="ARBA00023125"/>
    </source>
</evidence>
<dbReference type="EMBL" id="MVHS01000031">
    <property type="protein sequence ID" value="ORA69578.1"/>
    <property type="molecule type" value="Genomic_DNA"/>
</dbReference>